<organism evidence="8 9">
    <name type="scientific">Candidatus Pantoea edessiphila</name>
    <dbReference type="NCBI Taxonomy" id="2044610"/>
    <lineage>
        <taxon>Bacteria</taxon>
        <taxon>Pseudomonadati</taxon>
        <taxon>Pseudomonadota</taxon>
        <taxon>Gammaproteobacteria</taxon>
        <taxon>Enterobacterales</taxon>
        <taxon>Erwiniaceae</taxon>
        <taxon>Pantoea</taxon>
    </lineage>
</organism>
<dbReference type="PIRSF" id="PIRSF002096">
    <property type="entry name" value="HnS"/>
    <property type="match status" value="1"/>
</dbReference>
<evidence type="ECO:0000313" key="9">
    <source>
        <dbReference type="Proteomes" id="UP000296144"/>
    </source>
</evidence>
<dbReference type="EMBL" id="PDKU01000001">
    <property type="protein sequence ID" value="PPI86867.1"/>
    <property type="molecule type" value="Genomic_DNA"/>
</dbReference>
<dbReference type="GO" id="GO:0030527">
    <property type="term" value="F:structural constituent of chromatin"/>
    <property type="evidence" value="ECO:0007669"/>
    <property type="project" value="InterPro"/>
</dbReference>
<dbReference type="FunFam" id="4.10.430.10:FF:000001">
    <property type="entry name" value="DNA-binding protein"/>
    <property type="match status" value="1"/>
</dbReference>
<evidence type="ECO:0000259" key="7">
    <source>
        <dbReference type="SMART" id="SM00528"/>
    </source>
</evidence>
<evidence type="ECO:0000256" key="6">
    <source>
        <dbReference type="SAM" id="Coils"/>
    </source>
</evidence>
<reference evidence="8 9" key="1">
    <citation type="journal article" date="2018" name="Genome Biol. Evol.">
        <title>Cladogenesis and Genomic Streamlining in Extracellular Endosymbionts of Tropical Stink Bugs.</title>
        <authorList>
            <person name="Otero-Bravo A."/>
            <person name="Goffredi S."/>
            <person name="Sabree Z.L."/>
        </authorList>
    </citation>
    <scope>NUCLEOTIDE SEQUENCE [LARGE SCALE GENOMIC DNA]</scope>
    <source>
        <strain evidence="8 9">SoEL</strain>
    </source>
</reference>
<protein>
    <recommendedName>
        <fullName evidence="5">DNA-binding protein</fullName>
    </recommendedName>
</protein>
<evidence type="ECO:0000256" key="4">
    <source>
        <dbReference type="ARBA" id="ARBA00023125"/>
    </source>
</evidence>
<dbReference type="GO" id="GO:0046983">
    <property type="term" value="F:protein dimerization activity"/>
    <property type="evidence" value="ECO:0007669"/>
    <property type="project" value="InterPro"/>
</dbReference>
<dbReference type="Gene3D" id="4.10.430.10">
    <property type="entry name" value="Histone-like protein H-NS, C-terminal domain"/>
    <property type="match status" value="1"/>
</dbReference>
<dbReference type="GO" id="GO:0001217">
    <property type="term" value="F:DNA-binding transcription repressor activity"/>
    <property type="evidence" value="ECO:0007669"/>
    <property type="project" value="TreeGrafter"/>
</dbReference>
<accession>A0A2P5SWZ3</accession>
<dbReference type="GO" id="GO:0003681">
    <property type="term" value="F:bent DNA binding"/>
    <property type="evidence" value="ECO:0007669"/>
    <property type="project" value="TreeGrafter"/>
</dbReference>
<keyword evidence="3" id="KW-0963">Cytoplasm</keyword>
<keyword evidence="9" id="KW-1185">Reference proteome</keyword>
<dbReference type="Pfam" id="PF22470">
    <property type="entry name" value="Histone_HNS_N"/>
    <property type="match status" value="1"/>
</dbReference>
<dbReference type="Pfam" id="PF00816">
    <property type="entry name" value="Histone_HNS"/>
    <property type="match status" value="1"/>
</dbReference>
<dbReference type="SMART" id="SM00528">
    <property type="entry name" value="HNS"/>
    <property type="match status" value="1"/>
</dbReference>
<comment type="similarity">
    <text evidence="2 5">Belongs to the histone-like protein H-NS family.</text>
</comment>
<dbReference type="GO" id="GO:0003680">
    <property type="term" value="F:minor groove of adenine-thymine-rich DNA binding"/>
    <property type="evidence" value="ECO:0007669"/>
    <property type="project" value="TreeGrafter"/>
</dbReference>
<gene>
    <name evidence="8" type="ORF">CRV10_01270</name>
</gene>
<evidence type="ECO:0000256" key="5">
    <source>
        <dbReference type="PIRNR" id="PIRNR002096"/>
    </source>
</evidence>
<dbReference type="GO" id="GO:0009295">
    <property type="term" value="C:nucleoid"/>
    <property type="evidence" value="ECO:0007669"/>
    <property type="project" value="UniProtKB-SubCell"/>
</dbReference>
<feature type="coiled-coil region" evidence="6">
    <location>
        <begin position="23"/>
        <end position="64"/>
    </location>
</feature>
<dbReference type="OrthoDB" id="6088948at2"/>
<comment type="caution">
    <text evidence="8">The sequence shown here is derived from an EMBL/GenBank/DDBJ whole genome shotgun (WGS) entry which is preliminary data.</text>
</comment>
<dbReference type="AlphaFoldDB" id="A0A2P5SWZ3"/>
<evidence type="ECO:0000313" key="8">
    <source>
        <dbReference type="EMBL" id="PPI86867.1"/>
    </source>
</evidence>
<evidence type="ECO:0000256" key="2">
    <source>
        <dbReference type="ARBA" id="ARBA00010610"/>
    </source>
</evidence>
<dbReference type="InterPro" id="IPR027444">
    <property type="entry name" value="H-NS_C_dom"/>
</dbReference>
<dbReference type="RefSeq" id="WP_136130029.1">
    <property type="nucleotide sequence ID" value="NZ_PDKU01000001.1"/>
</dbReference>
<dbReference type="SUPFAM" id="SSF81273">
    <property type="entry name" value="H-NS histone-like proteins"/>
    <property type="match status" value="2"/>
</dbReference>
<dbReference type="GO" id="GO:0005829">
    <property type="term" value="C:cytosol"/>
    <property type="evidence" value="ECO:0007669"/>
    <property type="project" value="TreeGrafter"/>
</dbReference>
<feature type="domain" description="DNA-binding protein H-NS-like C-terminal" evidence="7">
    <location>
        <begin position="85"/>
        <end position="132"/>
    </location>
</feature>
<dbReference type="InterPro" id="IPR054180">
    <property type="entry name" value="H-NS-like_N"/>
</dbReference>
<dbReference type="GO" id="GO:0032993">
    <property type="term" value="C:protein-DNA complex"/>
    <property type="evidence" value="ECO:0007669"/>
    <property type="project" value="TreeGrafter"/>
</dbReference>
<dbReference type="PANTHER" id="PTHR38097">
    <property type="match status" value="1"/>
</dbReference>
<dbReference type="InterPro" id="IPR001801">
    <property type="entry name" value="Histone_HNS"/>
</dbReference>
<keyword evidence="4 5" id="KW-0238">DNA-binding</keyword>
<dbReference type="InterPro" id="IPR037150">
    <property type="entry name" value="H-NS_C_dom_sf"/>
</dbReference>
<evidence type="ECO:0000256" key="3">
    <source>
        <dbReference type="ARBA" id="ARBA00022490"/>
    </source>
</evidence>
<name>A0A2P5SWZ3_9GAMM</name>
<comment type="subcellular location">
    <subcellularLocation>
        <location evidence="1">Cytoplasm</location>
        <location evidence="1">Nucleoid</location>
    </subcellularLocation>
</comment>
<evidence type="ECO:0000256" key="1">
    <source>
        <dbReference type="ARBA" id="ARBA00004453"/>
    </source>
</evidence>
<proteinExistence type="inferred from homology"/>
<dbReference type="InterPro" id="IPR027454">
    <property type="entry name" value="Histone_HNS_N"/>
</dbReference>
<dbReference type="Proteomes" id="UP000296144">
    <property type="component" value="Unassembled WGS sequence"/>
</dbReference>
<dbReference type="PANTHER" id="PTHR38097:SF2">
    <property type="entry name" value="DNA-BINDING PROTEIN STPA"/>
    <property type="match status" value="1"/>
</dbReference>
<dbReference type="GO" id="GO:0000976">
    <property type="term" value="F:transcription cis-regulatory region binding"/>
    <property type="evidence" value="ECO:0007669"/>
    <property type="project" value="TreeGrafter"/>
</dbReference>
<dbReference type="Gene3D" id="1.10.287.1050">
    <property type="entry name" value="H-NS histone-like proteins"/>
    <property type="match status" value="1"/>
</dbReference>
<keyword evidence="6" id="KW-0175">Coiled coil</keyword>
<sequence length="135" mass="15702">MSDPFKILNNIRTLRAQTKELPLADLEEILEKLTVVVTERREEAETEEIQNREKEKKLSKYRKMLLEDGIDPNELLGITEINKKRNKRTPRPAKYYYTDENGEKKSWTGQGRTPVAIKKAIAEGKNLDSFLLLID</sequence>